<keyword evidence="6" id="KW-0479">Metal-binding</keyword>
<dbReference type="CDD" id="cd00519">
    <property type="entry name" value="Lipase_3"/>
    <property type="match status" value="1"/>
</dbReference>
<evidence type="ECO:0000256" key="7">
    <source>
        <dbReference type="ARBA" id="ARBA00022801"/>
    </source>
</evidence>
<evidence type="ECO:0000256" key="1">
    <source>
        <dbReference type="ARBA" id="ARBA00001913"/>
    </source>
</evidence>
<keyword evidence="9" id="KW-0442">Lipid degradation</keyword>
<evidence type="ECO:0000256" key="10">
    <source>
        <dbReference type="ARBA" id="ARBA00022989"/>
    </source>
</evidence>
<evidence type="ECO:0000256" key="13">
    <source>
        <dbReference type="ARBA" id="ARBA00024531"/>
    </source>
</evidence>
<dbReference type="InterPro" id="IPR002921">
    <property type="entry name" value="Fungal_lipase-type"/>
</dbReference>
<evidence type="ECO:0000256" key="9">
    <source>
        <dbReference type="ARBA" id="ARBA00022963"/>
    </source>
</evidence>
<dbReference type="SUPFAM" id="SSF53474">
    <property type="entry name" value="alpha/beta-Hydrolases"/>
    <property type="match status" value="1"/>
</dbReference>
<dbReference type="GO" id="GO:0005886">
    <property type="term" value="C:plasma membrane"/>
    <property type="evidence" value="ECO:0007669"/>
    <property type="project" value="UniProtKB-SubCell"/>
</dbReference>
<proteinExistence type="predicted"/>
<keyword evidence="8" id="KW-0106">Calcium</keyword>
<comment type="caution">
    <text evidence="17">The sequence shown here is derived from an EMBL/GenBank/DDBJ whole genome shotgun (WGS) entry which is preliminary data.</text>
</comment>
<keyword evidence="10" id="KW-1133">Transmembrane helix</keyword>
<dbReference type="InterPro" id="IPR029058">
    <property type="entry name" value="AB_hydrolase_fold"/>
</dbReference>
<evidence type="ECO:0000256" key="14">
    <source>
        <dbReference type="ARBA" id="ARBA00026104"/>
    </source>
</evidence>
<evidence type="ECO:0000256" key="5">
    <source>
        <dbReference type="ARBA" id="ARBA00022692"/>
    </source>
</evidence>
<evidence type="ECO:0000313" key="18">
    <source>
        <dbReference type="Proteomes" id="UP001054902"/>
    </source>
</evidence>
<dbReference type="EC" id="3.1.1.116" evidence="14"/>
<accession>A0AAD3CSC4</accession>
<keyword evidence="15" id="KW-0732">Signal</keyword>
<keyword evidence="3" id="KW-1003">Cell membrane</keyword>
<evidence type="ECO:0000256" key="12">
    <source>
        <dbReference type="ARBA" id="ARBA00023136"/>
    </source>
</evidence>
<comment type="catalytic activity">
    <reaction evidence="13">
        <text>a 1,2-diacyl-sn-glycerol + H2O = a 2-acylglycerol + a fatty acid + H(+)</text>
        <dbReference type="Rhea" id="RHEA:33275"/>
        <dbReference type="ChEBI" id="CHEBI:15377"/>
        <dbReference type="ChEBI" id="CHEBI:15378"/>
        <dbReference type="ChEBI" id="CHEBI:17389"/>
        <dbReference type="ChEBI" id="CHEBI:17815"/>
        <dbReference type="ChEBI" id="CHEBI:28868"/>
        <dbReference type="EC" id="3.1.1.116"/>
    </reaction>
    <physiologicalReaction direction="left-to-right" evidence="13">
        <dbReference type="Rhea" id="RHEA:33276"/>
    </physiologicalReaction>
</comment>
<evidence type="ECO:0000256" key="6">
    <source>
        <dbReference type="ARBA" id="ARBA00022723"/>
    </source>
</evidence>
<dbReference type="PANTHER" id="PTHR45792:SF8">
    <property type="entry name" value="DIACYLGLYCEROL LIPASE-ALPHA"/>
    <property type="match status" value="1"/>
</dbReference>
<evidence type="ECO:0000313" key="17">
    <source>
        <dbReference type="EMBL" id="GFH50904.1"/>
    </source>
</evidence>
<gene>
    <name evidence="17" type="ORF">CTEN210_07380</name>
</gene>
<evidence type="ECO:0000256" key="11">
    <source>
        <dbReference type="ARBA" id="ARBA00023098"/>
    </source>
</evidence>
<dbReference type="GO" id="GO:0016298">
    <property type="term" value="F:lipase activity"/>
    <property type="evidence" value="ECO:0007669"/>
    <property type="project" value="TreeGrafter"/>
</dbReference>
<keyword evidence="18" id="KW-1185">Reference proteome</keyword>
<reference evidence="17 18" key="1">
    <citation type="journal article" date="2021" name="Sci. Rep.">
        <title>The genome of the diatom Chaetoceros tenuissimus carries an ancient integrated fragment of an extant virus.</title>
        <authorList>
            <person name="Hongo Y."/>
            <person name="Kimura K."/>
            <person name="Takaki Y."/>
            <person name="Yoshida Y."/>
            <person name="Baba S."/>
            <person name="Kobayashi G."/>
            <person name="Nagasaki K."/>
            <person name="Hano T."/>
            <person name="Tomaru Y."/>
        </authorList>
    </citation>
    <scope>NUCLEOTIDE SEQUENCE [LARGE SCALE GENOMIC DNA]</scope>
    <source>
        <strain evidence="17 18">NIES-3715</strain>
    </source>
</reference>
<organism evidence="17 18">
    <name type="scientific">Chaetoceros tenuissimus</name>
    <dbReference type="NCBI Taxonomy" id="426638"/>
    <lineage>
        <taxon>Eukaryota</taxon>
        <taxon>Sar</taxon>
        <taxon>Stramenopiles</taxon>
        <taxon>Ochrophyta</taxon>
        <taxon>Bacillariophyta</taxon>
        <taxon>Coscinodiscophyceae</taxon>
        <taxon>Chaetocerotophycidae</taxon>
        <taxon>Chaetocerotales</taxon>
        <taxon>Chaetocerotaceae</taxon>
        <taxon>Chaetoceros</taxon>
    </lineage>
</organism>
<feature type="domain" description="Fungal lipase-type" evidence="16">
    <location>
        <begin position="275"/>
        <end position="419"/>
    </location>
</feature>
<keyword evidence="7" id="KW-0378">Hydrolase</keyword>
<evidence type="ECO:0000256" key="8">
    <source>
        <dbReference type="ARBA" id="ARBA00022837"/>
    </source>
</evidence>
<dbReference type="EMBL" id="BLLK01000045">
    <property type="protein sequence ID" value="GFH50904.1"/>
    <property type="molecule type" value="Genomic_DNA"/>
</dbReference>
<comment type="cofactor">
    <cofactor evidence="1">
        <name>Ca(2+)</name>
        <dbReference type="ChEBI" id="CHEBI:29108"/>
    </cofactor>
</comment>
<evidence type="ECO:0000259" key="16">
    <source>
        <dbReference type="Pfam" id="PF01764"/>
    </source>
</evidence>
<feature type="chain" id="PRO_5041917487" description="sn-1-specific diacylglycerol lipase" evidence="15">
    <location>
        <begin position="22"/>
        <end position="547"/>
    </location>
</feature>
<dbReference type="Pfam" id="PF01764">
    <property type="entry name" value="Lipase_3"/>
    <property type="match status" value="1"/>
</dbReference>
<dbReference type="GO" id="GO:0046872">
    <property type="term" value="F:metal ion binding"/>
    <property type="evidence" value="ECO:0007669"/>
    <property type="project" value="UniProtKB-KW"/>
</dbReference>
<evidence type="ECO:0000256" key="4">
    <source>
        <dbReference type="ARBA" id="ARBA00022553"/>
    </source>
</evidence>
<evidence type="ECO:0000256" key="15">
    <source>
        <dbReference type="SAM" id="SignalP"/>
    </source>
</evidence>
<dbReference type="InterPro" id="IPR052214">
    <property type="entry name" value="DAG_Lipase-Related"/>
</dbReference>
<dbReference type="GO" id="GO:0016042">
    <property type="term" value="P:lipid catabolic process"/>
    <property type="evidence" value="ECO:0007669"/>
    <property type="project" value="UniProtKB-KW"/>
</dbReference>
<protein>
    <recommendedName>
        <fullName evidence="14">sn-1-specific diacylglycerol lipase</fullName>
        <ecNumber evidence="14">3.1.1.116</ecNumber>
    </recommendedName>
</protein>
<keyword evidence="12" id="KW-0472">Membrane</keyword>
<dbReference type="Gene3D" id="3.40.50.1820">
    <property type="entry name" value="alpha/beta hydrolase"/>
    <property type="match status" value="1"/>
</dbReference>
<dbReference type="Proteomes" id="UP001054902">
    <property type="component" value="Unassembled WGS sequence"/>
</dbReference>
<keyword evidence="4" id="KW-0597">Phosphoprotein</keyword>
<comment type="subcellular location">
    <subcellularLocation>
        <location evidence="2">Cell membrane</location>
        <topology evidence="2">Multi-pass membrane protein</topology>
    </subcellularLocation>
</comment>
<keyword evidence="11" id="KW-0443">Lipid metabolism</keyword>
<feature type="signal peptide" evidence="15">
    <location>
        <begin position="1"/>
        <end position="21"/>
    </location>
</feature>
<evidence type="ECO:0000256" key="3">
    <source>
        <dbReference type="ARBA" id="ARBA00022475"/>
    </source>
</evidence>
<name>A0AAD3CSC4_9STRA</name>
<evidence type="ECO:0000256" key="2">
    <source>
        <dbReference type="ARBA" id="ARBA00004651"/>
    </source>
</evidence>
<dbReference type="AlphaFoldDB" id="A0AAD3CSC4"/>
<keyword evidence="5" id="KW-0812">Transmembrane</keyword>
<dbReference type="PANTHER" id="PTHR45792">
    <property type="entry name" value="DIACYLGLYCEROL LIPASE HOMOLOG-RELATED"/>
    <property type="match status" value="1"/>
</dbReference>
<sequence>MGKRTLIFMTLLLSFSVTAISSKNPNIFRSTRFRRLGSKIKEKSSYFTNSIPDVISLKKIVPIETKSDEGEDNVPVGVDRDKKSISLLLSEVKERTGDLQQMIADRLLSKESATAVKTIRKIINDFPDHGVVDIFSLYSAKELVAAILALSRLQRAAMYATENNIMNDDDDEEYISSIDLLSAALGIKNNDDLNNDEEIYEKSLLADLAHYSIYAHCAYGWKFGLLSGKLHLGDKAMLKKKIGIEKQHILSESWKSKTHLPAYFIVRDENRKKIVLTIRGTLSAKDVLTDLCAIKEEFLTHEEEMQGMLNQTSITSDILRKTFRSKYESSAHQGMLQSSRGVAKATRKIIATELSAREDYDLVIVGHSLGGGVAAILGSIWKDTFPGLQVYAFGCPCVGPVNAYPYKSDSIISVVGEGDPFSCLSLGHLADASIVLSKVCEDKALRESILNRTALDIDELDKDDLKWCVQKLSELEKKMTREKFFPPGRVLYMKGNLLGDVEEVSLTEINQAKLFRMLRIHPRMFDLSLHIPHRYEVLLSRVLDKFR</sequence>